<gene>
    <name evidence="1" type="ORF">QVD17_37085</name>
</gene>
<proteinExistence type="predicted"/>
<reference evidence="1" key="1">
    <citation type="journal article" date="2023" name="bioRxiv">
        <title>Improved chromosome-level genome assembly for marigold (Tagetes erecta).</title>
        <authorList>
            <person name="Jiang F."/>
            <person name="Yuan L."/>
            <person name="Wang S."/>
            <person name="Wang H."/>
            <person name="Xu D."/>
            <person name="Wang A."/>
            <person name="Fan W."/>
        </authorList>
    </citation>
    <scope>NUCLEOTIDE SEQUENCE</scope>
    <source>
        <strain evidence="1">WSJ</strain>
        <tissue evidence="1">Leaf</tissue>
    </source>
</reference>
<sequence length="142" mass="15773">MMVTMVRVVVNNDESVNGDGNQMKEVDEKNKDELWIGKMNKDISFSNGFKFSPLSPSFSLQYHLHHRRSSCYSSNLVTAPVVVFVAVYGGRTTKVVVATYGSENDISATTTLRSATTVLMKYATIVCSLFYQDLKGEDAIEV</sequence>
<protein>
    <submittedName>
        <fullName evidence="1">Uncharacterized protein</fullName>
    </submittedName>
</protein>
<keyword evidence="2" id="KW-1185">Reference proteome</keyword>
<evidence type="ECO:0000313" key="2">
    <source>
        <dbReference type="Proteomes" id="UP001229421"/>
    </source>
</evidence>
<accession>A0AAD8JVD1</accession>
<dbReference type="AlphaFoldDB" id="A0AAD8JVD1"/>
<comment type="caution">
    <text evidence="1">The sequence shown here is derived from an EMBL/GenBank/DDBJ whole genome shotgun (WGS) entry which is preliminary data.</text>
</comment>
<organism evidence="1 2">
    <name type="scientific">Tagetes erecta</name>
    <name type="common">African marigold</name>
    <dbReference type="NCBI Taxonomy" id="13708"/>
    <lineage>
        <taxon>Eukaryota</taxon>
        <taxon>Viridiplantae</taxon>
        <taxon>Streptophyta</taxon>
        <taxon>Embryophyta</taxon>
        <taxon>Tracheophyta</taxon>
        <taxon>Spermatophyta</taxon>
        <taxon>Magnoliopsida</taxon>
        <taxon>eudicotyledons</taxon>
        <taxon>Gunneridae</taxon>
        <taxon>Pentapetalae</taxon>
        <taxon>asterids</taxon>
        <taxon>campanulids</taxon>
        <taxon>Asterales</taxon>
        <taxon>Asteraceae</taxon>
        <taxon>Asteroideae</taxon>
        <taxon>Heliantheae alliance</taxon>
        <taxon>Tageteae</taxon>
        <taxon>Tagetes</taxon>
    </lineage>
</organism>
<dbReference type="Proteomes" id="UP001229421">
    <property type="component" value="Unassembled WGS sequence"/>
</dbReference>
<dbReference type="EMBL" id="JAUHHV010000010">
    <property type="protein sequence ID" value="KAK1410548.1"/>
    <property type="molecule type" value="Genomic_DNA"/>
</dbReference>
<evidence type="ECO:0000313" key="1">
    <source>
        <dbReference type="EMBL" id="KAK1410548.1"/>
    </source>
</evidence>
<name>A0AAD8JVD1_TARER</name>